<keyword evidence="4" id="KW-1185">Reference proteome</keyword>
<feature type="compositionally biased region" description="Acidic residues" evidence="2">
    <location>
        <begin position="89"/>
        <end position="105"/>
    </location>
</feature>
<dbReference type="InterPro" id="IPR008653">
    <property type="entry name" value="IER"/>
</dbReference>
<feature type="compositionally biased region" description="Low complexity" evidence="2">
    <location>
        <begin position="132"/>
        <end position="146"/>
    </location>
</feature>
<feature type="region of interest" description="Disordered" evidence="2">
    <location>
        <begin position="123"/>
        <end position="155"/>
    </location>
</feature>
<dbReference type="Proteomes" id="UP000183832">
    <property type="component" value="Unassembled WGS sequence"/>
</dbReference>
<dbReference type="PANTHER" id="PTHR15895">
    <property type="entry name" value="IMMEDIATE EARLY RESPONSE GENE"/>
    <property type="match status" value="1"/>
</dbReference>
<dbReference type="Pfam" id="PF05760">
    <property type="entry name" value="IER"/>
    <property type="match status" value="1"/>
</dbReference>
<dbReference type="EMBL" id="CVRI01000008">
    <property type="protein sequence ID" value="CRK88520.1"/>
    <property type="molecule type" value="Genomic_DNA"/>
</dbReference>
<organism evidence="3 4">
    <name type="scientific">Clunio marinus</name>
    <dbReference type="NCBI Taxonomy" id="568069"/>
    <lineage>
        <taxon>Eukaryota</taxon>
        <taxon>Metazoa</taxon>
        <taxon>Ecdysozoa</taxon>
        <taxon>Arthropoda</taxon>
        <taxon>Hexapoda</taxon>
        <taxon>Insecta</taxon>
        <taxon>Pterygota</taxon>
        <taxon>Neoptera</taxon>
        <taxon>Endopterygota</taxon>
        <taxon>Diptera</taxon>
        <taxon>Nematocera</taxon>
        <taxon>Chironomoidea</taxon>
        <taxon>Chironomidae</taxon>
        <taxon>Clunio</taxon>
    </lineage>
</organism>
<reference evidence="3 4" key="1">
    <citation type="submission" date="2015-04" db="EMBL/GenBank/DDBJ databases">
        <authorList>
            <person name="Syromyatnikov M.Y."/>
            <person name="Popov V.N."/>
        </authorList>
    </citation>
    <scope>NUCLEOTIDE SEQUENCE [LARGE SCALE GENOMIC DNA]</scope>
</reference>
<name>A0A1J1HKD4_9DIPT</name>
<protein>
    <submittedName>
        <fullName evidence="3">CLUMA_CG002262, isoform A</fullName>
    </submittedName>
</protein>
<evidence type="ECO:0000313" key="3">
    <source>
        <dbReference type="EMBL" id="CRK88520.1"/>
    </source>
</evidence>
<evidence type="ECO:0000256" key="1">
    <source>
        <dbReference type="ARBA" id="ARBA00006186"/>
    </source>
</evidence>
<comment type="similarity">
    <text evidence="1">Belongs to the IER family.</text>
</comment>
<evidence type="ECO:0000256" key="2">
    <source>
        <dbReference type="SAM" id="MobiDB-lite"/>
    </source>
</evidence>
<dbReference type="OrthoDB" id="6358394at2759"/>
<accession>A0A1J1HKD4</accession>
<proteinExistence type="inferred from homology"/>
<dbReference type="STRING" id="568069.A0A1J1HKD4"/>
<evidence type="ECO:0000313" key="4">
    <source>
        <dbReference type="Proteomes" id="UP000183832"/>
    </source>
</evidence>
<gene>
    <name evidence="3" type="ORF">CLUMA_CG002262</name>
</gene>
<sequence>MTFIMATEAQRLISISLAKIAASRCVRGGVSLHKNLLVATVLQKARYIFMEEAFHMVHGTNLNQANSKFIQQLREQERLEHELRQQDKEYDDDDDTSSDVLDDDSELDLFSSPIDSTESLNFLSESSKDTGNSNSNKLNSSTKENNPSLASTSTNSTSDLVYLDLDINRVKPQDDPGSVSISGQKRRLDDSDFETEEAILSILPKSKQIKFNNSESSSNNMDTSNSSDITTDNCLSLDFLSNDLSLTSNSPTHTASVTMAPLDMSSNNNTSATSPTSSIDRITSLVSIFNFGSLQRSVSSPDLCLTPSSHHHVDNSCCNLNTQHQIAMTV</sequence>
<dbReference type="AlphaFoldDB" id="A0A1J1HKD4"/>
<feature type="region of interest" description="Disordered" evidence="2">
    <location>
        <begin position="84"/>
        <end position="105"/>
    </location>
</feature>
<feature type="region of interest" description="Disordered" evidence="2">
    <location>
        <begin position="171"/>
        <end position="190"/>
    </location>
</feature>